<dbReference type="InterPro" id="IPR004154">
    <property type="entry name" value="Anticodon-bd"/>
</dbReference>
<dbReference type="SUPFAM" id="SSF52954">
    <property type="entry name" value="Class II aaRS ABD-related"/>
    <property type="match status" value="1"/>
</dbReference>
<dbReference type="InterPro" id="IPR050062">
    <property type="entry name" value="Pro-tRNA_synthetase"/>
</dbReference>
<dbReference type="CDD" id="cd00861">
    <property type="entry name" value="ProRS_anticodon_short"/>
    <property type="match status" value="1"/>
</dbReference>
<accession>A0A2H0K653</accession>
<sequence length="152" mass="16718">GTKFSEGLGLNFKNEEGKDVPVIMGSYGIGLGRVMGAVVEVLSDEKGLLWPASIAPFEAHLIIVDSKDGEIRAEADSFYEKLSKKFEVLYDDRDLRAGEKFADAELIGIPYSLIISKKTESEGKIEVKERKSGKSVLVEKNKVLSEGFSKLF</sequence>
<keyword evidence="1" id="KW-0030">Aminoacyl-tRNA synthetase</keyword>
<evidence type="ECO:0000256" key="1">
    <source>
        <dbReference type="ARBA" id="ARBA00023146"/>
    </source>
</evidence>
<dbReference type="GO" id="GO:0006433">
    <property type="term" value="P:prolyl-tRNA aminoacylation"/>
    <property type="evidence" value="ECO:0007669"/>
    <property type="project" value="TreeGrafter"/>
</dbReference>
<feature type="domain" description="Anticodon-binding" evidence="2">
    <location>
        <begin position="61"/>
        <end position="145"/>
    </location>
</feature>
<dbReference type="Pfam" id="PF03129">
    <property type="entry name" value="HGTP_anticodon"/>
    <property type="match status" value="1"/>
</dbReference>
<feature type="non-terminal residue" evidence="3">
    <location>
        <position position="1"/>
    </location>
</feature>
<comment type="caution">
    <text evidence="3">The sequence shown here is derived from an EMBL/GenBank/DDBJ whole genome shotgun (WGS) entry which is preliminary data.</text>
</comment>
<dbReference type="Gene3D" id="3.30.930.10">
    <property type="entry name" value="Bira Bifunctional Protein, Domain 2"/>
    <property type="match status" value="1"/>
</dbReference>
<dbReference type="InterPro" id="IPR045864">
    <property type="entry name" value="aa-tRNA-synth_II/BPL/LPL"/>
</dbReference>
<evidence type="ECO:0000259" key="2">
    <source>
        <dbReference type="Pfam" id="PF03129"/>
    </source>
</evidence>
<dbReference type="PANTHER" id="PTHR42753">
    <property type="entry name" value="MITOCHONDRIAL RIBOSOME PROTEIN L39/PROLYL-TRNA LIGASE FAMILY MEMBER"/>
    <property type="match status" value="1"/>
</dbReference>
<gene>
    <name evidence="3" type="ORF">COV95_02520</name>
</gene>
<keyword evidence="3" id="KW-0436">Ligase</keyword>
<dbReference type="GO" id="GO:0004827">
    <property type="term" value="F:proline-tRNA ligase activity"/>
    <property type="evidence" value="ECO:0007669"/>
    <property type="project" value="TreeGrafter"/>
</dbReference>
<dbReference type="AlphaFoldDB" id="A0A2H0K653"/>
<dbReference type="InterPro" id="IPR036621">
    <property type="entry name" value="Anticodon-bd_dom_sf"/>
</dbReference>
<dbReference type="InterPro" id="IPR044140">
    <property type="entry name" value="ProRS_anticodon_short"/>
</dbReference>
<proteinExistence type="predicted"/>
<dbReference type="Proteomes" id="UP000229834">
    <property type="component" value="Unassembled WGS sequence"/>
</dbReference>
<dbReference type="EMBL" id="PCVC01000068">
    <property type="protein sequence ID" value="PIQ66741.1"/>
    <property type="molecule type" value="Genomic_DNA"/>
</dbReference>
<organism evidence="3 4">
    <name type="scientific">Candidatus Zambryskibacteria bacterium CG11_big_fil_rev_8_21_14_0_20_40_24</name>
    <dbReference type="NCBI Taxonomy" id="1975116"/>
    <lineage>
        <taxon>Bacteria</taxon>
        <taxon>Candidatus Zambryskiibacteriota</taxon>
    </lineage>
</organism>
<name>A0A2H0K653_9BACT</name>
<dbReference type="GO" id="GO:0005829">
    <property type="term" value="C:cytosol"/>
    <property type="evidence" value="ECO:0007669"/>
    <property type="project" value="TreeGrafter"/>
</dbReference>
<dbReference type="PANTHER" id="PTHR42753:SF2">
    <property type="entry name" value="PROLINE--TRNA LIGASE"/>
    <property type="match status" value="1"/>
</dbReference>
<protein>
    <submittedName>
        <fullName evidence="3">Proline--tRNA ligase</fullName>
    </submittedName>
</protein>
<dbReference type="Gene3D" id="3.40.50.800">
    <property type="entry name" value="Anticodon-binding domain"/>
    <property type="match status" value="1"/>
</dbReference>
<reference evidence="3 4" key="1">
    <citation type="submission" date="2017-09" db="EMBL/GenBank/DDBJ databases">
        <title>Depth-based differentiation of microbial function through sediment-hosted aquifers and enrichment of novel symbionts in the deep terrestrial subsurface.</title>
        <authorList>
            <person name="Probst A.J."/>
            <person name="Ladd B."/>
            <person name="Jarett J.K."/>
            <person name="Geller-Mcgrath D.E."/>
            <person name="Sieber C.M."/>
            <person name="Emerson J.B."/>
            <person name="Anantharaman K."/>
            <person name="Thomas B.C."/>
            <person name="Malmstrom R."/>
            <person name="Stieglmeier M."/>
            <person name="Klingl A."/>
            <person name="Woyke T."/>
            <person name="Ryan C.M."/>
            <person name="Banfield J.F."/>
        </authorList>
    </citation>
    <scope>NUCLEOTIDE SEQUENCE [LARGE SCALE GENOMIC DNA]</scope>
    <source>
        <strain evidence="3">CG11_big_fil_rev_8_21_14_0_20_40_24</strain>
    </source>
</reference>
<evidence type="ECO:0000313" key="3">
    <source>
        <dbReference type="EMBL" id="PIQ66741.1"/>
    </source>
</evidence>
<dbReference type="SUPFAM" id="SSF55681">
    <property type="entry name" value="Class II aaRS and biotin synthetases"/>
    <property type="match status" value="1"/>
</dbReference>
<evidence type="ECO:0000313" key="4">
    <source>
        <dbReference type="Proteomes" id="UP000229834"/>
    </source>
</evidence>